<accession>A0A7M7PXH3</accession>
<dbReference type="GO" id="GO:0005737">
    <property type="term" value="C:cytoplasm"/>
    <property type="evidence" value="ECO:0007669"/>
    <property type="project" value="UniProtKB-SubCell"/>
</dbReference>
<dbReference type="PANTHER" id="PTHR46227:SF2">
    <property type="entry name" value="FI03335P"/>
    <property type="match status" value="1"/>
</dbReference>
<protein>
    <recommendedName>
        <fullName evidence="5">PDZ domain-containing protein</fullName>
    </recommendedName>
</protein>
<dbReference type="GeneID" id="100117120"/>
<feature type="compositionally biased region" description="Polar residues" evidence="4">
    <location>
        <begin position="24"/>
        <end position="43"/>
    </location>
</feature>
<feature type="compositionally biased region" description="Polar residues" evidence="4">
    <location>
        <begin position="470"/>
        <end position="480"/>
    </location>
</feature>
<dbReference type="InterPro" id="IPR041489">
    <property type="entry name" value="PDZ_6"/>
</dbReference>
<evidence type="ECO:0000256" key="2">
    <source>
        <dbReference type="ARBA" id="ARBA00022490"/>
    </source>
</evidence>
<proteinExistence type="predicted"/>
<comment type="subcellular location">
    <subcellularLocation>
        <location evidence="1">Cytoplasm</location>
    </subcellularLocation>
</comment>
<feature type="domain" description="PDZ" evidence="5">
    <location>
        <begin position="369"/>
        <end position="448"/>
    </location>
</feature>
<feature type="domain" description="PDZ" evidence="5">
    <location>
        <begin position="72"/>
        <end position="142"/>
    </location>
</feature>
<dbReference type="Gene3D" id="2.30.42.10">
    <property type="match status" value="5"/>
</dbReference>
<dbReference type="InterPro" id="IPR001478">
    <property type="entry name" value="PDZ"/>
</dbReference>
<evidence type="ECO:0000256" key="3">
    <source>
        <dbReference type="ARBA" id="ARBA00022737"/>
    </source>
</evidence>
<dbReference type="EnsemblMetazoa" id="XM_031920799">
    <property type="protein sequence ID" value="XP_031776659"/>
    <property type="gene ID" value="LOC100117120"/>
</dbReference>
<dbReference type="SMART" id="SM00228">
    <property type="entry name" value="PDZ"/>
    <property type="match status" value="5"/>
</dbReference>
<dbReference type="GO" id="GO:0098887">
    <property type="term" value="P:neurotransmitter receptor transport, endosome to postsynaptic membrane"/>
    <property type="evidence" value="ECO:0007669"/>
    <property type="project" value="TreeGrafter"/>
</dbReference>
<feature type="region of interest" description="Disordered" evidence="4">
    <location>
        <begin position="550"/>
        <end position="595"/>
    </location>
</feature>
<evidence type="ECO:0000313" key="7">
    <source>
        <dbReference type="Proteomes" id="UP000002358"/>
    </source>
</evidence>
<dbReference type="InterPro" id="IPR043545">
    <property type="entry name" value="GRIP1/2"/>
</dbReference>
<keyword evidence="7" id="KW-1185">Reference proteome</keyword>
<keyword evidence="3" id="KW-0677">Repeat</keyword>
<feature type="compositionally biased region" description="Pro residues" evidence="4">
    <location>
        <begin position="580"/>
        <end position="591"/>
    </location>
</feature>
<dbReference type="CTD" id="50391"/>
<sequence>MAKMFSSLRLATLRSHKKARPGSVATTASAESARNEENPNSSGFFGPGFSALDEATETGCTTPTSVTSKVAQVRVEREGGSLGVTLRGGVGRALLVTAVKPEGPAAKEGRVRAGDRLLAVDDAELRGLTLAEAQRALRRSSEAPLASLTIEYDVANMEEIRAATAGPLLVQLERAASGELGLTVRETPSGVYIESLRPASTADRCGALQPGDRLLAVDEAPVQDAVGAARLLRSSSDNCRIARLQILPRPPSASSRTIKRRAQPQKPKNSLYIKETLTVLLRPDHRGLGIALKQTEDRLDYVVDLLEPGGPAERSGVLLPGDRVIAVNRRTLRELQPAEVGMLLETAQVELVVEYNVGGAVVPSSGVFTVRVARPLGGQPDLGLTVNEELQISEVRRGSLAYRTGSLSPGDRLLAIDSQKLDPGDLRQAAQLLHRPGSSVVALTVRKPDLDASARNSRFSAGFRREASVSGDSPGQPMQYSSSLGNSGVGSVSGLRSARESLPSVDSAVDSWGEMADVSGPEIMRLWETASIDSGQLDLPMPPYPYPSQSLVHSSLASNSSSPRPACGCSPQDNRSPQPAQSPQPPPPPPSAHGLPLHQQQIVHVSLHKDPVYEDFGFSVSDGLYERGVYINRLRPGGPCDGLLRPYDRILRVNESSTEDCDCCLAVPLIAAAGARLELTVARPLTPAESLAKLF</sequence>
<dbReference type="SUPFAM" id="SSF50156">
    <property type="entry name" value="PDZ domain-like"/>
    <property type="match status" value="5"/>
</dbReference>
<dbReference type="Pfam" id="PF00595">
    <property type="entry name" value="PDZ"/>
    <property type="match status" value="2"/>
</dbReference>
<dbReference type="InterPro" id="IPR036034">
    <property type="entry name" value="PDZ_sf"/>
</dbReference>
<feature type="domain" description="PDZ" evidence="5">
    <location>
        <begin position="278"/>
        <end position="359"/>
    </location>
</feature>
<evidence type="ECO:0000259" key="5">
    <source>
        <dbReference type="PROSITE" id="PS50106"/>
    </source>
</evidence>
<feature type="region of interest" description="Disordered" evidence="4">
    <location>
        <begin position="462"/>
        <end position="495"/>
    </location>
</feature>
<feature type="domain" description="PDZ" evidence="5">
    <location>
        <begin position="169"/>
        <end position="224"/>
    </location>
</feature>
<dbReference type="InParanoid" id="A0A7M7PXH3"/>
<keyword evidence="2" id="KW-0963">Cytoplasm</keyword>
<feature type="compositionally biased region" description="Low complexity" evidence="4">
    <location>
        <begin position="550"/>
        <end position="562"/>
    </location>
</feature>
<evidence type="ECO:0000256" key="4">
    <source>
        <dbReference type="SAM" id="MobiDB-lite"/>
    </source>
</evidence>
<dbReference type="Pfam" id="PF17820">
    <property type="entry name" value="PDZ_6"/>
    <property type="match status" value="2"/>
</dbReference>
<dbReference type="AlphaFoldDB" id="A0A7M7PXH3"/>
<feature type="region of interest" description="Disordered" evidence="4">
    <location>
        <begin position="15"/>
        <end position="49"/>
    </location>
</feature>
<dbReference type="CDD" id="cd06685">
    <property type="entry name" value="PDZ7_GRIP1-2-like"/>
    <property type="match status" value="1"/>
</dbReference>
<name>A0A7M7PXH3_NASVI</name>
<feature type="compositionally biased region" description="Low complexity" evidence="4">
    <location>
        <begin position="481"/>
        <end position="495"/>
    </location>
</feature>
<feature type="domain" description="PDZ" evidence="5">
    <location>
        <begin position="604"/>
        <end position="685"/>
    </location>
</feature>
<reference evidence="6" key="1">
    <citation type="submission" date="2021-01" db="UniProtKB">
        <authorList>
            <consortium name="EnsemblMetazoa"/>
        </authorList>
    </citation>
    <scope>IDENTIFICATION</scope>
</reference>
<dbReference type="SMR" id="A0A7M7PXH3"/>
<dbReference type="RefSeq" id="XP_031776659.1">
    <property type="nucleotide sequence ID" value="XM_031920799.2"/>
</dbReference>
<evidence type="ECO:0000256" key="1">
    <source>
        <dbReference type="ARBA" id="ARBA00004496"/>
    </source>
</evidence>
<dbReference type="OrthoDB" id="75502at2759"/>
<dbReference type="Proteomes" id="UP000002358">
    <property type="component" value="Chromosome 1"/>
</dbReference>
<evidence type="ECO:0000313" key="6">
    <source>
        <dbReference type="EnsemblMetazoa" id="XP_031776659"/>
    </source>
</evidence>
<dbReference type="PROSITE" id="PS50106">
    <property type="entry name" value="PDZ"/>
    <property type="match status" value="5"/>
</dbReference>
<dbReference type="FunCoup" id="A0A7M7PXH3">
    <property type="interactions" value="82"/>
</dbReference>
<dbReference type="PANTHER" id="PTHR46227">
    <property type="entry name" value="GLUTAMATE RECEPTOR-INTERACTING PROTEIN GRIP"/>
    <property type="match status" value="1"/>
</dbReference>
<organism evidence="6 7">
    <name type="scientific">Nasonia vitripennis</name>
    <name type="common">Parasitic wasp</name>
    <dbReference type="NCBI Taxonomy" id="7425"/>
    <lineage>
        <taxon>Eukaryota</taxon>
        <taxon>Metazoa</taxon>
        <taxon>Ecdysozoa</taxon>
        <taxon>Arthropoda</taxon>
        <taxon>Hexapoda</taxon>
        <taxon>Insecta</taxon>
        <taxon>Pterygota</taxon>
        <taxon>Neoptera</taxon>
        <taxon>Endopterygota</taxon>
        <taxon>Hymenoptera</taxon>
        <taxon>Apocrita</taxon>
        <taxon>Proctotrupomorpha</taxon>
        <taxon>Chalcidoidea</taxon>
        <taxon>Pteromalidae</taxon>
        <taxon>Pteromalinae</taxon>
        <taxon>Nasonia</taxon>
    </lineage>
</organism>